<dbReference type="PRINTS" id="PR00455">
    <property type="entry name" value="HTHTETR"/>
</dbReference>
<dbReference type="InterPro" id="IPR009057">
    <property type="entry name" value="Homeodomain-like_sf"/>
</dbReference>
<dbReference type="Pfam" id="PF00440">
    <property type="entry name" value="TetR_N"/>
    <property type="match status" value="1"/>
</dbReference>
<dbReference type="OrthoDB" id="881297at2"/>
<evidence type="ECO:0000259" key="5">
    <source>
        <dbReference type="PROSITE" id="PS50977"/>
    </source>
</evidence>
<dbReference type="SUPFAM" id="SSF46689">
    <property type="entry name" value="Homeodomain-like"/>
    <property type="match status" value="1"/>
</dbReference>
<protein>
    <submittedName>
        <fullName evidence="6">TetR family transcriptional regulator</fullName>
    </submittedName>
</protein>
<dbReference type="EMBL" id="SGXA01000001">
    <property type="protein sequence ID" value="RZS74901.1"/>
    <property type="molecule type" value="Genomic_DNA"/>
</dbReference>
<dbReference type="Gene3D" id="1.10.357.10">
    <property type="entry name" value="Tetracycline Repressor, domain 2"/>
    <property type="match status" value="1"/>
</dbReference>
<keyword evidence="3" id="KW-0804">Transcription</keyword>
<evidence type="ECO:0000313" key="7">
    <source>
        <dbReference type="Proteomes" id="UP000293874"/>
    </source>
</evidence>
<evidence type="ECO:0000256" key="4">
    <source>
        <dbReference type="PROSITE-ProRule" id="PRU00335"/>
    </source>
</evidence>
<dbReference type="AlphaFoldDB" id="A0A4Q7N011"/>
<comment type="caution">
    <text evidence="6">The sequence shown here is derived from an EMBL/GenBank/DDBJ whole genome shotgun (WGS) entry which is preliminary data.</text>
</comment>
<evidence type="ECO:0000256" key="3">
    <source>
        <dbReference type="ARBA" id="ARBA00023163"/>
    </source>
</evidence>
<name>A0A4Q7N011_9BACT</name>
<dbReference type="PROSITE" id="PS50977">
    <property type="entry name" value="HTH_TETR_2"/>
    <property type="match status" value="1"/>
</dbReference>
<keyword evidence="7" id="KW-1185">Reference proteome</keyword>
<sequence length="213" mass="24710">MEQLILDTAYQWFTTQGVQSFTMDDIASRLGMSKKTLYRYFVSRQELVEKVANRLSSDYEAAMVTVDEKPVDSLRKLLGYIGTVLNYCKKINPVFFTDLRRHYPVQWVELNKSMENTIGSRIIRTLETGIQEGIFRGNLHPQLVIAIWQQHLATDFEFASRLTNDYSKDEVFRQALYLFLYGVVTPAAIPSLEEELSSFTNNTHEQTQLHTHQ</sequence>
<dbReference type="PANTHER" id="PTHR30055">
    <property type="entry name" value="HTH-TYPE TRANSCRIPTIONAL REGULATOR RUTR"/>
    <property type="match status" value="1"/>
</dbReference>
<proteinExistence type="predicted"/>
<dbReference type="GO" id="GO:0003700">
    <property type="term" value="F:DNA-binding transcription factor activity"/>
    <property type="evidence" value="ECO:0007669"/>
    <property type="project" value="TreeGrafter"/>
</dbReference>
<dbReference type="RefSeq" id="WP_130539327.1">
    <property type="nucleotide sequence ID" value="NZ_CP042431.1"/>
</dbReference>
<dbReference type="PANTHER" id="PTHR30055:SF234">
    <property type="entry name" value="HTH-TYPE TRANSCRIPTIONAL REGULATOR BETI"/>
    <property type="match status" value="1"/>
</dbReference>
<dbReference type="InterPro" id="IPR001647">
    <property type="entry name" value="HTH_TetR"/>
</dbReference>
<evidence type="ECO:0000256" key="1">
    <source>
        <dbReference type="ARBA" id="ARBA00023015"/>
    </source>
</evidence>
<gene>
    <name evidence="6" type="ORF">EV199_0752</name>
</gene>
<accession>A0A4Q7N011</accession>
<keyword evidence="1" id="KW-0805">Transcription regulation</keyword>
<reference evidence="6 7" key="1">
    <citation type="submission" date="2019-02" db="EMBL/GenBank/DDBJ databases">
        <title>Genomic Encyclopedia of Type Strains, Phase IV (KMG-IV): sequencing the most valuable type-strain genomes for metagenomic binning, comparative biology and taxonomic classification.</title>
        <authorList>
            <person name="Goeker M."/>
        </authorList>
    </citation>
    <scope>NUCLEOTIDE SEQUENCE [LARGE SCALE GENOMIC DNA]</scope>
    <source>
        <strain evidence="6 7">DSM 18116</strain>
    </source>
</reference>
<evidence type="ECO:0000313" key="6">
    <source>
        <dbReference type="EMBL" id="RZS74901.1"/>
    </source>
</evidence>
<dbReference type="InterPro" id="IPR050109">
    <property type="entry name" value="HTH-type_TetR-like_transc_reg"/>
</dbReference>
<evidence type="ECO:0000256" key="2">
    <source>
        <dbReference type="ARBA" id="ARBA00023125"/>
    </source>
</evidence>
<dbReference type="Proteomes" id="UP000293874">
    <property type="component" value="Unassembled WGS sequence"/>
</dbReference>
<feature type="DNA-binding region" description="H-T-H motif" evidence="4">
    <location>
        <begin position="22"/>
        <end position="41"/>
    </location>
</feature>
<organism evidence="6 7">
    <name type="scientific">Pseudobacter ginsenosidimutans</name>
    <dbReference type="NCBI Taxonomy" id="661488"/>
    <lineage>
        <taxon>Bacteria</taxon>
        <taxon>Pseudomonadati</taxon>
        <taxon>Bacteroidota</taxon>
        <taxon>Chitinophagia</taxon>
        <taxon>Chitinophagales</taxon>
        <taxon>Chitinophagaceae</taxon>
        <taxon>Pseudobacter</taxon>
    </lineage>
</organism>
<keyword evidence="2 4" id="KW-0238">DNA-binding</keyword>
<dbReference type="GO" id="GO:0000976">
    <property type="term" value="F:transcription cis-regulatory region binding"/>
    <property type="evidence" value="ECO:0007669"/>
    <property type="project" value="TreeGrafter"/>
</dbReference>
<feature type="domain" description="HTH tetR-type" evidence="5">
    <location>
        <begin position="1"/>
        <end position="59"/>
    </location>
</feature>
<dbReference type="InterPro" id="IPR036271">
    <property type="entry name" value="Tet_transcr_reg_TetR-rel_C_sf"/>
</dbReference>
<dbReference type="SUPFAM" id="SSF48498">
    <property type="entry name" value="Tetracyclin repressor-like, C-terminal domain"/>
    <property type="match status" value="1"/>
</dbReference>